<name>A0A7H4NY99_9ENTR</name>
<reference evidence="1 2" key="1">
    <citation type="submission" date="2018-06" db="EMBL/GenBank/DDBJ databases">
        <authorList>
            <consortium name="Pathogen Informatics"/>
            <person name="Doyle S."/>
        </authorList>
    </citation>
    <scope>NUCLEOTIDE SEQUENCE [LARGE SCALE GENOMIC DNA]</scope>
    <source>
        <strain evidence="1 2">NCTC9149</strain>
    </source>
</reference>
<evidence type="ECO:0000313" key="1">
    <source>
        <dbReference type="EMBL" id="STW05164.1"/>
    </source>
</evidence>
<evidence type="ECO:0000313" key="2">
    <source>
        <dbReference type="Proteomes" id="UP000254571"/>
    </source>
</evidence>
<dbReference type="Proteomes" id="UP000254571">
    <property type="component" value="Unassembled WGS sequence"/>
</dbReference>
<organism evidence="1 2">
    <name type="scientific">Klebsiella grimontii</name>
    <dbReference type="NCBI Taxonomy" id="2058152"/>
    <lineage>
        <taxon>Bacteria</taxon>
        <taxon>Pseudomonadati</taxon>
        <taxon>Pseudomonadota</taxon>
        <taxon>Gammaproteobacteria</taxon>
        <taxon>Enterobacterales</taxon>
        <taxon>Enterobacteriaceae</taxon>
        <taxon>Klebsiella/Raoultella group</taxon>
        <taxon>Klebsiella</taxon>
    </lineage>
</organism>
<dbReference type="EMBL" id="UGMX01000002">
    <property type="protein sequence ID" value="STW05164.1"/>
    <property type="molecule type" value="Genomic_DNA"/>
</dbReference>
<gene>
    <name evidence="1" type="ORF">NCTC9149_01531</name>
</gene>
<sequence length="37" mass="4206">MAKAAMTSEQNVNTPASVYLRRRVTVYRATAYVYPLI</sequence>
<proteinExistence type="predicted"/>
<dbReference type="AlphaFoldDB" id="A0A7H4NY99"/>
<protein>
    <submittedName>
        <fullName evidence="1">Uncharacterized protein</fullName>
    </submittedName>
</protein>
<comment type="caution">
    <text evidence="1">The sequence shown here is derived from an EMBL/GenBank/DDBJ whole genome shotgun (WGS) entry which is preliminary data.</text>
</comment>
<accession>A0A7H4NY99</accession>